<feature type="transmembrane region" description="Helical" evidence="7">
    <location>
        <begin position="462"/>
        <end position="485"/>
    </location>
</feature>
<feature type="transmembrane region" description="Helical" evidence="7">
    <location>
        <begin position="68"/>
        <end position="90"/>
    </location>
</feature>
<proteinExistence type="inferred from homology"/>
<keyword evidence="3 7" id="KW-0812">Transmembrane</keyword>
<feature type="compositionally biased region" description="Polar residues" evidence="6">
    <location>
        <begin position="29"/>
        <end position="39"/>
    </location>
</feature>
<evidence type="ECO:0000256" key="6">
    <source>
        <dbReference type="SAM" id="MobiDB-lite"/>
    </source>
</evidence>
<sequence>MELVPYSKSPPSEDSNSPNNLPWQDMFRSASNRQPSDSAPQNPTPTSTPPQNPSPESARKSNPPESNLALSIAMAHAGLFFSAFLLFGLFKLLQEYLRPFMWAVLCSIPLRGIQTALFRFWSDPLESGLTDTLIALPTAVLRAFAATLFDIRASFSRLRRKTETPPAPHKPIGFSRLVRWLISFWVFVMAYEHFGFAPIVLFGLMLVVLYGDFDSKISAVSSFRRRRHRRSGISSFLTGGVLKRLKTIIAFGLIFGMIVGSLVGGLFFTYKIGVEGKDAVVSLKSHVQKSNYAERIGIKQWMDENDVPALMDQYTAKFYETASEQIDSLAKQYNLTEFVDGVKQFVLKPTIVDESMPSTALAKPPHPFTEKMQNLKIRVNNREWNGIYTELDSIFREFLISRVDLVEQAKGFAMQGIEISKRVLASSKSVVGGSASFLFSVGLSVISGAAGLINFISQSMVFFWVLYYLITSDSGGVTQQVLSMFPISKPTRTRCVEVLDHAISSVLLATAEIALFQGCLTWLLFRFCSIHFVYMSTVLAFISPLFPIVPPWLSSIPAAAQLIMEGRYIIALVFSVIHLVLMDFGTSVIQEDIPGHNPYLTGLSILGGMALFPSALEGAIMGPLIMTVVIALKNLYVEFVLADETENQG</sequence>
<evidence type="ECO:0000256" key="3">
    <source>
        <dbReference type="ARBA" id="ARBA00022692"/>
    </source>
</evidence>
<comment type="subcellular location">
    <subcellularLocation>
        <location evidence="1">Membrane</location>
        <topology evidence="1">Multi-pass membrane protein</topology>
    </subcellularLocation>
</comment>
<protein>
    <submittedName>
        <fullName evidence="8">UPF0118 domain-containing protein</fullName>
    </submittedName>
</protein>
<feature type="region of interest" description="Disordered" evidence="6">
    <location>
        <begin position="1"/>
        <end position="65"/>
    </location>
</feature>
<reference evidence="8 9" key="1">
    <citation type="journal article" date="2019" name="Nat. Plants">
        <title>Stout camphor tree genome fills gaps in understanding of flowering plant genome evolution.</title>
        <authorList>
            <person name="Chaw S.M."/>
            <person name="Liu Y.C."/>
            <person name="Wu Y.W."/>
            <person name="Wang H.Y."/>
            <person name="Lin C.I."/>
            <person name="Wu C.S."/>
            <person name="Ke H.M."/>
            <person name="Chang L.Y."/>
            <person name="Hsu C.Y."/>
            <person name="Yang H.T."/>
            <person name="Sudianto E."/>
            <person name="Hsu M.H."/>
            <person name="Wu K.P."/>
            <person name="Wang L.N."/>
            <person name="Leebens-Mack J.H."/>
            <person name="Tsai I.J."/>
        </authorList>
    </citation>
    <scope>NUCLEOTIDE SEQUENCE [LARGE SCALE GENOMIC DNA]</scope>
    <source>
        <strain evidence="9">cv. Chaw 1501</strain>
        <tissue evidence="8">Young leaves</tissue>
    </source>
</reference>
<feature type="transmembrane region" description="Helical" evidence="7">
    <location>
        <begin position="531"/>
        <end position="556"/>
    </location>
</feature>
<comment type="similarity">
    <text evidence="2">Belongs to the autoinducer-2 exporter (AI-2E) (TC 2.A.86) family.</text>
</comment>
<evidence type="ECO:0000256" key="2">
    <source>
        <dbReference type="ARBA" id="ARBA00009773"/>
    </source>
</evidence>
<keyword evidence="5 7" id="KW-0472">Membrane</keyword>
<organism evidence="8 9">
    <name type="scientific">Cinnamomum micranthum f. kanehirae</name>
    <dbReference type="NCBI Taxonomy" id="337451"/>
    <lineage>
        <taxon>Eukaryota</taxon>
        <taxon>Viridiplantae</taxon>
        <taxon>Streptophyta</taxon>
        <taxon>Embryophyta</taxon>
        <taxon>Tracheophyta</taxon>
        <taxon>Spermatophyta</taxon>
        <taxon>Magnoliopsida</taxon>
        <taxon>Magnoliidae</taxon>
        <taxon>Laurales</taxon>
        <taxon>Lauraceae</taxon>
        <taxon>Cinnamomum</taxon>
    </lineage>
</organism>
<feature type="transmembrane region" description="Helical" evidence="7">
    <location>
        <begin position="133"/>
        <end position="151"/>
    </location>
</feature>
<evidence type="ECO:0000256" key="5">
    <source>
        <dbReference type="ARBA" id="ARBA00023136"/>
    </source>
</evidence>
<dbReference type="OrthoDB" id="5970161at2759"/>
<keyword evidence="9" id="KW-1185">Reference proteome</keyword>
<keyword evidence="4 7" id="KW-1133">Transmembrane helix</keyword>
<dbReference type="Proteomes" id="UP000283530">
    <property type="component" value="Unassembled WGS sequence"/>
</dbReference>
<feature type="transmembrane region" description="Helical" evidence="7">
    <location>
        <begin position="568"/>
        <end position="589"/>
    </location>
</feature>
<feature type="transmembrane region" description="Helical" evidence="7">
    <location>
        <begin position="180"/>
        <end position="210"/>
    </location>
</feature>
<evidence type="ECO:0000256" key="1">
    <source>
        <dbReference type="ARBA" id="ARBA00004141"/>
    </source>
</evidence>
<evidence type="ECO:0000256" key="7">
    <source>
        <dbReference type="SAM" id="Phobius"/>
    </source>
</evidence>
<accession>A0A3S3MAI9</accession>
<feature type="transmembrane region" description="Helical" evidence="7">
    <location>
        <begin position="248"/>
        <end position="268"/>
    </location>
</feature>
<feature type="compositionally biased region" description="Low complexity" evidence="6">
    <location>
        <begin position="7"/>
        <end position="20"/>
    </location>
</feature>
<evidence type="ECO:0000256" key="4">
    <source>
        <dbReference type="ARBA" id="ARBA00022989"/>
    </source>
</evidence>
<dbReference type="GO" id="GO:0016020">
    <property type="term" value="C:membrane"/>
    <property type="evidence" value="ECO:0007669"/>
    <property type="project" value="UniProtKB-SubCell"/>
</dbReference>
<name>A0A3S3MAI9_9MAGN</name>
<evidence type="ECO:0000313" key="8">
    <source>
        <dbReference type="EMBL" id="RWR76185.1"/>
    </source>
</evidence>
<dbReference type="PANTHER" id="PTHR21716">
    <property type="entry name" value="TRANSMEMBRANE PROTEIN"/>
    <property type="match status" value="1"/>
</dbReference>
<feature type="transmembrane region" description="Helical" evidence="7">
    <location>
        <begin position="102"/>
        <end position="121"/>
    </location>
</feature>
<feature type="transmembrane region" description="Helical" evidence="7">
    <location>
        <begin position="506"/>
        <end position="525"/>
    </location>
</feature>
<dbReference type="AlphaFoldDB" id="A0A3S3MAI9"/>
<dbReference type="InterPro" id="IPR002549">
    <property type="entry name" value="AI-2E-like"/>
</dbReference>
<dbReference type="PANTHER" id="PTHR21716:SF72">
    <property type="entry name" value="TRANSMEMBRANE PROTEIN C9ORF5 PROTEIN"/>
    <property type="match status" value="1"/>
</dbReference>
<dbReference type="EMBL" id="QPKB01000002">
    <property type="protein sequence ID" value="RWR76185.1"/>
    <property type="molecule type" value="Genomic_DNA"/>
</dbReference>
<comment type="caution">
    <text evidence="8">The sequence shown here is derived from an EMBL/GenBank/DDBJ whole genome shotgun (WGS) entry which is preliminary data.</text>
</comment>
<feature type="compositionally biased region" description="Pro residues" evidence="6">
    <location>
        <begin position="42"/>
        <end position="53"/>
    </location>
</feature>
<gene>
    <name evidence="8" type="ORF">CKAN_00461100</name>
</gene>
<evidence type="ECO:0000313" key="9">
    <source>
        <dbReference type="Proteomes" id="UP000283530"/>
    </source>
</evidence>
<feature type="transmembrane region" description="Helical" evidence="7">
    <location>
        <begin position="430"/>
        <end position="456"/>
    </location>
</feature>
<feature type="transmembrane region" description="Helical" evidence="7">
    <location>
        <begin position="609"/>
        <end position="632"/>
    </location>
</feature>